<protein>
    <submittedName>
        <fullName evidence="2">Uncharacterized protein</fullName>
    </submittedName>
</protein>
<dbReference type="EMBL" id="JH767179">
    <property type="protein sequence ID" value="EQC30061.1"/>
    <property type="molecule type" value="Genomic_DNA"/>
</dbReference>
<sequence>MCSRHSNSASPATSDDERCRYTYSKCPNPRIYRRSGVLHTLCEYHRTKANAIQKAYAAKRRQSQRAQRKQQILAQRQREVASGLPEPIPFSVPQRATTSDVADMAIVALLLSDTQLDEIEPFDVQQPPTQWSEDECDFLDELLSSPP</sequence>
<dbReference type="eggNOG" id="ENOG502SZPV">
    <property type="taxonomic scope" value="Eukaryota"/>
</dbReference>
<proteinExistence type="predicted"/>
<dbReference type="OrthoDB" id="89365at2759"/>
<dbReference type="GeneID" id="19953063"/>
<feature type="compositionally biased region" description="Basic residues" evidence="1">
    <location>
        <begin position="58"/>
        <end position="68"/>
    </location>
</feature>
<evidence type="ECO:0000256" key="1">
    <source>
        <dbReference type="SAM" id="MobiDB-lite"/>
    </source>
</evidence>
<keyword evidence="3" id="KW-1185">Reference proteome</keyword>
<dbReference type="VEuPathDB" id="FungiDB:SDRG_12336"/>
<feature type="region of interest" description="Disordered" evidence="1">
    <location>
        <begin position="58"/>
        <end position="92"/>
    </location>
</feature>
<dbReference type="OMA" id="DERCRYT"/>
<evidence type="ECO:0000313" key="2">
    <source>
        <dbReference type="EMBL" id="EQC30061.1"/>
    </source>
</evidence>
<dbReference type="RefSeq" id="XP_008616628.1">
    <property type="nucleotide sequence ID" value="XM_008618406.1"/>
</dbReference>
<organism evidence="2 3">
    <name type="scientific">Saprolegnia diclina (strain VS20)</name>
    <dbReference type="NCBI Taxonomy" id="1156394"/>
    <lineage>
        <taxon>Eukaryota</taxon>
        <taxon>Sar</taxon>
        <taxon>Stramenopiles</taxon>
        <taxon>Oomycota</taxon>
        <taxon>Saprolegniomycetes</taxon>
        <taxon>Saprolegniales</taxon>
        <taxon>Saprolegniaceae</taxon>
        <taxon>Saprolegnia</taxon>
    </lineage>
</organism>
<dbReference type="AlphaFoldDB" id="T0Q636"/>
<reference evidence="2 3" key="1">
    <citation type="submission" date="2012-04" db="EMBL/GenBank/DDBJ databases">
        <title>The Genome Sequence of Saprolegnia declina VS20.</title>
        <authorList>
            <consortium name="The Broad Institute Genome Sequencing Platform"/>
            <person name="Russ C."/>
            <person name="Nusbaum C."/>
            <person name="Tyler B."/>
            <person name="van West P."/>
            <person name="Dieguez-Uribeondo J."/>
            <person name="de Bruijn I."/>
            <person name="Tripathy S."/>
            <person name="Jiang R."/>
            <person name="Young S.K."/>
            <person name="Zeng Q."/>
            <person name="Gargeya S."/>
            <person name="Fitzgerald M."/>
            <person name="Haas B."/>
            <person name="Abouelleil A."/>
            <person name="Alvarado L."/>
            <person name="Arachchi H.M."/>
            <person name="Berlin A."/>
            <person name="Chapman S.B."/>
            <person name="Goldberg J."/>
            <person name="Griggs A."/>
            <person name="Gujja S."/>
            <person name="Hansen M."/>
            <person name="Howarth C."/>
            <person name="Imamovic A."/>
            <person name="Larimer J."/>
            <person name="McCowen C."/>
            <person name="Montmayeur A."/>
            <person name="Murphy C."/>
            <person name="Neiman D."/>
            <person name="Pearson M."/>
            <person name="Priest M."/>
            <person name="Roberts A."/>
            <person name="Saif S."/>
            <person name="Shea T."/>
            <person name="Sisk P."/>
            <person name="Sykes S."/>
            <person name="Wortman J."/>
            <person name="Nusbaum C."/>
            <person name="Birren B."/>
        </authorList>
    </citation>
    <scope>NUCLEOTIDE SEQUENCE [LARGE SCALE GENOMIC DNA]</scope>
    <source>
        <strain evidence="2 3">VS20</strain>
    </source>
</reference>
<dbReference type="Proteomes" id="UP000030762">
    <property type="component" value="Unassembled WGS sequence"/>
</dbReference>
<dbReference type="InParanoid" id="T0Q636"/>
<accession>T0Q636</accession>
<evidence type="ECO:0000313" key="3">
    <source>
        <dbReference type="Proteomes" id="UP000030762"/>
    </source>
</evidence>
<gene>
    <name evidence="2" type="ORF">SDRG_12336</name>
</gene>
<name>T0Q636_SAPDV</name>